<proteinExistence type="predicted"/>
<dbReference type="RefSeq" id="WP_104809290.1">
    <property type="nucleotide sequence ID" value="NZ_MQUA01000013.1"/>
</dbReference>
<reference evidence="3 4" key="1">
    <citation type="submission" date="2016-11" db="EMBL/GenBank/DDBJ databases">
        <title>Trade-off between light-utilization and light-protection in marine flavobacteria.</title>
        <authorList>
            <person name="Kumagai Y."/>
        </authorList>
    </citation>
    <scope>NUCLEOTIDE SEQUENCE [LARGE SCALE GENOMIC DNA]</scope>
    <source>
        <strain evidence="3 4">ATCC 700397</strain>
    </source>
</reference>
<evidence type="ECO:0000313" key="4">
    <source>
        <dbReference type="Proteomes" id="UP000239522"/>
    </source>
</evidence>
<evidence type="ECO:0000313" key="3">
    <source>
        <dbReference type="EMBL" id="PQB07054.1"/>
    </source>
</evidence>
<protein>
    <recommendedName>
        <fullName evidence="2">YdbS-like PH domain-containing protein</fullName>
    </recommendedName>
</protein>
<dbReference type="PANTHER" id="PTHR34473">
    <property type="entry name" value="UPF0699 TRANSMEMBRANE PROTEIN YDBS"/>
    <property type="match status" value="1"/>
</dbReference>
<organism evidence="3 4">
    <name type="scientific">Polaribacter filamentus</name>
    <dbReference type="NCBI Taxonomy" id="53483"/>
    <lineage>
        <taxon>Bacteria</taxon>
        <taxon>Pseudomonadati</taxon>
        <taxon>Bacteroidota</taxon>
        <taxon>Flavobacteriia</taxon>
        <taxon>Flavobacteriales</taxon>
        <taxon>Flavobacteriaceae</taxon>
    </lineage>
</organism>
<sequence length="170" mass="19636">MTDIFQNNTVTTFPDITKVEFIKINKNYLKVILINFFLFFILFFAGLALVHQFVFPQEVNEFIIPIYSVFIAIFGFIILYLILSFTKRKYALREKDISYKSGLLVKKLTTVPFSRIQHVETDEKPISRIFGLSSLSVYTAGDSSDDLVIKGITKKKALKIKEFITTKINE</sequence>
<dbReference type="InterPro" id="IPR005182">
    <property type="entry name" value="YdbS-like_PH"/>
</dbReference>
<dbReference type="Pfam" id="PF03703">
    <property type="entry name" value="bPH_2"/>
    <property type="match status" value="1"/>
</dbReference>
<feature type="domain" description="YdbS-like PH" evidence="2">
    <location>
        <begin position="88"/>
        <end position="164"/>
    </location>
</feature>
<feature type="transmembrane region" description="Helical" evidence="1">
    <location>
        <begin position="28"/>
        <end position="50"/>
    </location>
</feature>
<name>A0A2S7KWM4_9FLAO</name>
<keyword evidence="1" id="KW-1133">Transmembrane helix</keyword>
<feature type="transmembrane region" description="Helical" evidence="1">
    <location>
        <begin position="62"/>
        <end position="83"/>
    </location>
</feature>
<keyword evidence="4" id="KW-1185">Reference proteome</keyword>
<dbReference type="AlphaFoldDB" id="A0A2S7KWM4"/>
<dbReference type="EMBL" id="MQUA01000013">
    <property type="protein sequence ID" value="PQB07054.1"/>
    <property type="molecule type" value="Genomic_DNA"/>
</dbReference>
<accession>A0A2S7KWM4</accession>
<evidence type="ECO:0000259" key="2">
    <source>
        <dbReference type="Pfam" id="PF03703"/>
    </source>
</evidence>
<keyword evidence="1" id="KW-0472">Membrane</keyword>
<evidence type="ECO:0000256" key="1">
    <source>
        <dbReference type="SAM" id="Phobius"/>
    </source>
</evidence>
<dbReference type="Proteomes" id="UP000239522">
    <property type="component" value="Unassembled WGS sequence"/>
</dbReference>
<dbReference type="PANTHER" id="PTHR34473:SF2">
    <property type="entry name" value="UPF0699 TRANSMEMBRANE PROTEIN YDBT"/>
    <property type="match status" value="1"/>
</dbReference>
<keyword evidence="1" id="KW-0812">Transmembrane</keyword>
<dbReference type="OrthoDB" id="1524472at2"/>
<comment type="caution">
    <text evidence="3">The sequence shown here is derived from an EMBL/GenBank/DDBJ whole genome shotgun (WGS) entry which is preliminary data.</text>
</comment>
<gene>
    <name evidence="3" type="ORF">BST83_07765</name>
</gene>